<accession>A0A1H2VE25</accession>
<organism evidence="3 4">
    <name type="scientific">Tepidimicrobium xylanilyticum</name>
    <dbReference type="NCBI Taxonomy" id="1123352"/>
    <lineage>
        <taxon>Bacteria</taxon>
        <taxon>Bacillati</taxon>
        <taxon>Bacillota</taxon>
        <taxon>Tissierellia</taxon>
        <taxon>Tissierellales</taxon>
        <taxon>Tepidimicrobiaceae</taxon>
        <taxon>Tepidimicrobium</taxon>
    </lineage>
</organism>
<dbReference type="Proteomes" id="UP000198828">
    <property type="component" value="Unassembled WGS sequence"/>
</dbReference>
<dbReference type="SUPFAM" id="SSF56300">
    <property type="entry name" value="Metallo-dependent phosphatases"/>
    <property type="match status" value="1"/>
</dbReference>
<proteinExistence type="inferred from homology"/>
<dbReference type="InterPro" id="IPR029052">
    <property type="entry name" value="Metallo-depent_PP-like"/>
</dbReference>
<dbReference type="OrthoDB" id="9810906at2"/>
<dbReference type="AlphaFoldDB" id="A0A1H2VE25"/>
<comment type="similarity">
    <text evidence="1">Belongs to the CapA family.</text>
</comment>
<dbReference type="SMART" id="SM00854">
    <property type="entry name" value="PGA_cap"/>
    <property type="match status" value="1"/>
</dbReference>
<gene>
    <name evidence="3" type="ORF">SAMN05660923_01088</name>
</gene>
<dbReference type="EMBL" id="FNNG01000003">
    <property type="protein sequence ID" value="SDW66587.1"/>
    <property type="molecule type" value="Genomic_DNA"/>
</dbReference>
<dbReference type="PANTHER" id="PTHR33393">
    <property type="entry name" value="POLYGLUTAMINE SYNTHESIS ACCESSORY PROTEIN RV0574C-RELATED"/>
    <property type="match status" value="1"/>
</dbReference>
<sequence length="402" mass="46279">MKKRNIIIPSLLLLLFSLFIINQFLLNITKIHNGTSQEENGFLSPLPESEIPQEEEEKITTATLLAVGDIMFHMPQIKSAYNPVDNTYDFNDVFRYVRKYIDSADLSIANFETVVAGNERGFSGFPRFNSPEETLKAIKNAGFNILTTANNHALDQGKEGLLKTIEFIEREGMKNLGTYREPSDQLLIENINGIKVALLSYSYGFNGLEYSLTEEELSYLVNRIDENRIKEDILKAKGHDSDIIVVCIHWGNEYEREPSEFQVELGKKMIEWGANIILGGHPHVVQRSEIVHYGGKDNFIIYSMGNFLSNQRRENVNTKYAEDGIMVKILLEKDLIRDETIIKDITYIPTWVRRYNDNGVKYEILPIVDFLEDEGLYSIISEKERKRIEESYHDTLEKMAQN</sequence>
<reference evidence="3 4" key="1">
    <citation type="submission" date="2016-10" db="EMBL/GenBank/DDBJ databases">
        <authorList>
            <person name="de Groot N.N."/>
        </authorList>
    </citation>
    <scope>NUCLEOTIDE SEQUENCE [LARGE SCALE GENOMIC DNA]</scope>
    <source>
        <strain evidence="3 4">DSM 23310</strain>
    </source>
</reference>
<dbReference type="Pfam" id="PF09587">
    <property type="entry name" value="PGA_cap"/>
    <property type="match status" value="1"/>
</dbReference>
<evidence type="ECO:0000313" key="4">
    <source>
        <dbReference type="Proteomes" id="UP000198828"/>
    </source>
</evidence>
<protein>
    <submittedName>
        <fullName evidence="3">Poly-gamma-glutamate synthesis protein (Capsule biosynthesis protein)</fullName>
    </submittedName>
</protein>
<keyword evidence="4" id="KW-1185">Reference proteome</keyword>
<evidence type="ECO:0000313" key="3">
    <source>
        <dbReference type="EMBL" id="SDW66587.1"/>
    </source>
</evidence>
<dbReference type="RefSeq" id="WP_159428622.1">
    <property type="nucleotide sequence ID" value="NZ_BSYN01000004.1"/>
</dbReference>
<dbReference type="CDD" id="cd07381">
    <property type="entry name" value="MPP_CapA"/>
    <property type="match status" value="1"/>
</dbReference>
<dbReference type="InterPro" id="IPR052169">
    <property type="entry name" value="CW_Biosynth-Accessory"/>
</dbReference>
<dbReference type="Gene3D" id="3.60.21.10">
    <property type="match status" value="1"/>
</dbReference>
<evidence type="ECO:0000259" key="2">
    <source>
        <dbReference type="SMART" id="SM00854"/>
    </source>
</evidence>
<feature type="domain" description="Capsule synthesis protein CapA" evidence="2">
    <location>
        <begin position="63"/>
        <end position="311"/>
    </location>
</feature>
<evidence type="ECO:0000256" key="1">
    <source>
        <dbReference type="ARBA" id="ARBA00005662"/>
    </source>
</evidence>
<name>A0A1H2VE25_9FIRM</name>
<dbReference type="PANTHER" id="PTHR33393:SF12">
    <property type="entry name" value="CAPSULE BIOSYNTHESIS PROTEIN CAPA"/>
    <property type="match status" value="1"/>
</dbReference>
<dbReference type="InterPro" id="IPR019079">
    <property type="entry name" value="Capsule_synth_CapA"/>
</dbReference>